<dbReference type="OrthoDB" id="4689187at2"/>
<dbReference type="AlphaFoldDB" id="K6VS30"/>
<gene>
    <name evidence="2" type="ORF">GORHZ_069_00990</name>
</gene>
<feature type="transmembrane region" description="Helical" evidence="1">
    <location>
        <begin position="62"/>
        <end position="84"/>
    </location>
</feature>
<keyword evidence="1" id="KW-1133">Transmembrane helix</keyword>
<name>K6VS30_9ACTN</name>
<comment type="caution">
    <text evidence="2">The sequence shown here is derived from an EMBL/GenBank/DDBJ whole genome shotgun (WGS) entry which is preliminary data.</text>
</comment>
<keyword evidence="1" id="KW-0812">Transmembrane</keyword>
<feature type="transmembrane region" description="Helical" evidence="1">
    <location>
        <begin position="16"/>
        <end position="39"/>
    </location>
</feature>
<keyword evidence="1" id="KW-0472">Membrane</keyword>
<dbReference type="STRING" id="1108045.GORHZ_069_00990"/>
<sequence>MAESTESRNSVRTQQLCLWSVPVTGVILLVAFAMFPGFFPPMSPDESATQVANFYRDNTSRIQFSMVVFNLFNVMLVPFYAVVVTQIRRMATPSQVLGFCYLTAVVSGATLFALADIFWLVAAFRPERNPELVQLLNDLAWIVLVAPVGMMVVQGLVLALAVYLDDRANPVLPRWVCPFNLVAAALWAPAAGAAVARTGPFAWDGFFSFWLHWTVLAVYVITMLVVLTTAVRRQSASAPLVDDMASNMENAV</sequence>
<protein>
    <submittedName>
        <fullName evidence="2">Uncharacterized protein</fullName>
    </submittedName>
</protein>
<reference evidence="2 3" key="1">
    <citation type="submission" date="2012-08" db="EMBL/GenBank/DDBJ databases">
        <title>Whole genome shotgun sequence of Gordonia rhizosphera NBRC 16068.</title>
        <authorList>
            <person name="Takarada H."/>
            <person name="Isaki S."/>
            <person name="Hosoyama A."/>
            <person name="Tsuchikane K."/>
            <person name="Katsumata H."/>
            <person name="Baba S."/>
            <person name="Ohji S."/>
            <person name="Yamazaki S."/>
            <person name="Fujita N."/>
        </authorList>
    </citation>
    <scope>NUCLEOTIDE SEQUENCE [LARGE SCALE GENOMIC DNA]</scope>
    <source>
        <strain evidence="2 3">NBRC 16068</strain>
    </source>
</reference>
<evidence type="ECO:0000313" key="2">
    <source>
        <dbReference type="EMBL" id="GAB89720.1"/>
    </source>
</evidence>
<accession>K6VS30</accession>
<feature type="transmembrane region" description="Helical" evidence="1">
    <location>
        <begin position="207"/>
        <end position="227"/>
    </location>
</feature>
<evidence type="ECO:0000313" key="3">
    <source>
        <dbReference type="Proteomes" id="UP000008363"/>
    </source>
</evidence>
<feature type="transmembrane region" description="Helical" evidence="1">
    <location>
        <begin position="96"/>
        <end position="119"/>
    </location>
</feature>
<feature type="transmembrane region" description="Helical" evidence="1">
    <location>
        <begin position="175"/>
        <end position="195"/>
    </location>
</feature>
<evidence type="ECO:0000256" key="1">
    <source>
        <dbReference type="SAM" id="Phobius"/>
    </source>
</evidence>
<dbReference type="Proteomes" id="UP000008363">
    <property type="component" value="Unassembled WGS sequence"/>
</dbReference>
<feature type="transmembrane region" description="Helical" evidence="1">
    <location>
        <begin position="139"/>
        <end position="163"/>
    </location>
</feature>
<organism evidence="2 3">
    <name type="scientific">Gordonia rhizosphera NBRC 16068</name>
    <dbReference type="NCBI Taxonomy" id="1108045"/>
    <lineage>
        <taxon>Bacteria</taxon>
        <taxon>Bacillati</taxon>
        <taxon>Actinomycetota</taxon>
        <taxon>Actinomycetes</taxon>
        <taxon>Mycobacteriales</taxon>
        <taxon>Gordoniaceae</taxon>
        <taxon>Gordonia</taxon>
    </lineage>
</organism>
<proteinExistence type="predicted"/>
<keyword evidence="3" id="KW-1185">Reference proteome</keyword>
<dbReference type="EMBL" id="BAHC01000069">
    <property type="protein sequence ID" value="GAB89720.1"/>
    <property type="molecule type" value="Genomic_DNA"/>
</dbReference>
<dbReference type="eggNOG" id="ENOG50330XM">
    <property type="taxonomic scope" value="Bacteria"/>
</dbReference>
<dbReference type="RefSeq" id="WP_006331931.1">
    <property type="nucleotide sequence ID" value="NZ_BAHC01000069.1"/>
</dbReference>